<gene>
    <name evidence="1" type="ORF">E6W99_07670</name>
</gene>
<dbReference type="AlphaFoldDB" id="A0A4S4C5P7"/>
<dbReference type="EMBL" id="SSNT01000005">
    <property type="protein sequence ID" value="THF81032.1"/>
    <property type="molecule type" value="Genomic_DNA"/>
</dbReference>
<evidence type="ECO:0000313" key="2">
    <source>
        <dbReference type="Proteomes" id="UP000310334"/>
    </source>
</evidence>
<comment type="caution">
    <text evidence="1">The sequence shown here is derived from an EMBL/GenBank/DDBJ whole genome shotgun (WGS) entry which is preliminary data.</text>
</comment>
<organism evidence="1 2">
    <name type="scientific">Metabacillus sediminilitoris</name>
    <dbReference type="NCBI Taxonomy" id="2567941"/>
    <lineage>
        <taxon>Bacteria</taxon>
        <taxon>Bacillati</taxon>
        <taxon>Bacillota</taxon>
        <taxon>Bacilli</taxon>
        <taxon>Bacillales</taxon>
        <taxon>Bacillaceae</taxon>
        <taxon>Metabacillus</taxon>
    </lineage>
</organism>
<keyword evidence="2" id="KW-1185">Reference proteome</keyword>
<dbReference type="RefSeq" id="WP_136352609.1">
    <property type="nucleotide sequence ID" value="NZ_CP046266.1"/>
</dbReference>
<protein>
    <recommendedName>
        <fullName evidence="3">Spore coat protein</fullName>
    </recommendedName>
</protein>
<name>A0A4S4C5P7_9BACI</name>
<evidence type="ECO:0008006" key="3">
    <source>
        <dbReference type="Google" id="ProtNLM"/>
    </source>
</evidence>
<proteinExistence type="predicted"/>
<dbReference type="Proteomes" id="UP000310334">
    <property type="component" value="Unassembled WGS sequence"/>
</dbReference>
<dbReference type="OrthoDB" id="2888331at2"/>
<reference evidence="1 2" key="1">
    <citation type="submission" date="2019-04" db="EMBL/GenBank/DDBJ databases">
        <title>Bacillus sediminilitoris sp. nov., isolated from a tidal flat sediment on the East China Sea.</title>
        <authorList>
            <person name="Wei Y."/>
            <person name="Mao H."/>
            <person name="Fang J."/>
        </authorList>
    </citation>
    <scope>NUCLEOTIDE SEQUENCE [LARGE SCALE GENOMIC DNA]</scope>
    <source>
        <strain evidence="1 2">DSL-17</strain>
    </source>
</reference>
<accession>A0A4S4C5P7</accession>
<evidence type="ECO:0000313" key="1">
    <source>
        <dbReference type="EMBL" id="THF81032.1"/>
    </source>
</evidence>
<sequence>MSDKKLNLHEISSSMMELFVQDVLRKNGVTKENRKNLSEEQKAHLKKVVTDLQAQVDEFVKGKKIKVESEEKVELSNQRPLREILKKKKKKK</sequence>